<accession>A0ACA9QF42</accession>
<dbReference type="Proteomes" id="UP000789702">
    <property type="component" value="Unassembled WGS sequence"/>
</dbReference>
<sequence>GASEIRQSKIKELFNDMRRRNNYILCEPFRSLSQADAEDLFEPIARDTAIEINLPEYIEDYLKNLLAGNIDSILTSVM</sequence>
<keyword evidence="2" id="KW-1185">Reference proteome</keyword>
<reference evidence="1" key="1">
    <citation type="submission" date="2021-06" db="EMBL/GenBank/DDBJ databases">
        <authorList>
            <person name="Kallberg Y."/>
            <person name="Tangrot J."/>
            <person name="Rosling A."/>
        </authorList>
    </citation>
    <scope>NUCLEOTIDE SEQUENCE</scope>
    <source>
        <strain evidence="1">IL203A</strain>
    </source>
</reference>
<dbReference type="EMBL" id="CAJVPU010045670">
    <property type="protein sequence ID" value="CAG8750015.1"/>
    <property type="molecule type" value="Genomic_DNA"/>
</dbReference>
<name>A0ACA9QF42_9GLOM</name>
<comment type="caution">
    <text evidence="1">The sequence shown here is derived from an EMBL/GenBank/DDBJ whole genome shotgun (WGS) entry which is preliminary data.</text>
</comment>
<evidence type="ECO:0000313" key="1">
    <source>
        <dbReference type="EMBL" id="CAG8750015.1"/>
    </source>
</evidence>
<feature type="non-terminal residue" evidence="1">
    <location>
        <position position="1"/>
    </location>
</feature>
<gene>
    <name evidence="1" type="ORF">DHETER_LOCUS14579</name>
</gene>
<organism evidence="1 2">
    <name type="scientific">Dentiscutata heterogama</name>
    <dbReference type="NCBI Taxonomy" id="1316150"/>
    <lineage>
        <taxon>Eukaryota</taxon>
        <taxon>Fungi</taxon>
        <taxon>Fungi incertae sedis</taxon>
        <taxon>Mucoromycota</taxon>
        <taxon>Glomeromycotina</taxon>
        <taxon>Glomeromycetes</taxon>
        <taxon>Diversisporales</taxon>
        <taxon>Gigasporaceae</taxon>
        <taxon>Dentiscutata</taxon>
    </lineage>
</organism>
<protein>
    <submittedName>
        <fullName evidence="1">4679_t:CDS:1</fullName>
    </submittedName>
</protein>
<evidence type="ECO:0000313" key="2">
    <source>
        <dbReference type="Proteomes" id="UP000789702"/>
    </source>
</evidence>
<proteinExistence type="predicted"/>